<gene>
    <name evidence="6" type="ORF">GCM10007100_17520</name>
</gene>
<comment type="caution">
    <text evidence="6">The sequence shown here is derived from an EMBL/GenBank/DDBJ whole genome shotgun (WGS) entry which is preliminary data.</text>
</comment>
<organism evidence="6 7">
    <name type="scientific">Roseibacillus persicicus</name>
    <dbReference type="NCBI Taxonomy" id="454148"/>
    <lineage>
        <taxon>Bacteria</taxon>
        <taxon>Pseudomonadati</taxon>
        <taxon>Verrucomicrobiota</taxon>
        <taxon>Verrucomicrobiia</taxon>
        <taxon>Verrucomicrobiales</taxon>
        <taxon>Verrucomicrobiaceae</taxon>
        <taxon>Roseibacillus</taxon>
    </lineage>
</organism>
<dbReference type="Proteomes" id="UP000644507">
    <property type="component" value="Unassembled WGS sequence"/>
</dbReference>
<dbReference type="EMBL" id="BMXI01000006">
    <property type="protein sequence ID" value="GHC51764.1"/>
    <property type="molecule type" value="Genomic_DNA"/>
</dbReference>
<reference evidence="6" key="2">
    <citation type="submission" date="2020-09" db="EMBL/GenBank/DDBJ databases">
        <authorList>
            <person name="Sun Q."/>
            <person name="Kim S."/>
        </authorList>
    </citation>
    <scope>NUCLEOTIDE SEQUENCE</scope>
    <source>
        <strain evidence="6">KCTC 12988</strain>
    </source>
</reference>
<dbReference type="GO" id="GO:0003677">
    <property type="term" value="F:DNA binding"/>
    <property type="evidence" value="ECO:0007669"/>
    <property type="project" value="UniProtKB-KW"/>
</dbReference>
<feature type="region of interest" description="Disordered" evidence="5">
    <location>
        <begin position="156"/>
        <end position="244"/>
    </location>
</feature>
<evidence type="ECO:0000256" key="1">
    <source>
        <dbReference type="ARBA" id="ARBA00011046"/>
    </source>
</evidence>
<evidence type="ECO:0000256" key="2">
    <source>
        <dbReference type="ARBA" id="ARBA00023015"/>
    </source>
</evidence>
<keyword evidence="3" id="KW-0238">DNA-binding</keyword>
<dbReference type="SUPFAM" id="SSF46785">
    <property type="entry name" value="Winged helix' DNA-binding domain"/>
    <property type="match status" value="1"/>
</dbReference>
<keyword evidence="4" id="KW-0804">Transcription</keyword>
<protein>
    <recommendedName>
        <fullName evidence="8">Transcriptional regulator</fullName>
    </recommendedName>
</protein>
<evidence type="ECO:0000313" key="7">
    <source>
        <dbReference type="Proteomes" id="UP000644507"/>
    </source>
</evidence>
<evidence type="ECO:0000313" key="6">
    <source>
        <dbReference type="EMBL" id="GHC51764.1"/>
    </source>
</evidence>
<dbReference type="Gene3D" id="1.10.10.10">
    <property type="entry name" value="Winged helix-like DNA-binding domain superfamily/Winged helix DNA-binding domain"/>
    <property type="match status" value="1"/>
</dbReference>
<evidence type="ECO:0000256" key="5">
    <source>
        <dbReference type="SAM" id="MobiDB-lite"/>
    </source>
</evidence>
<dbReference type="GO" id="GO:0045892">
    <property type="term" value="P:negative regulation of DNA-templated transcription"/>
    <property type="evidence" value="ECO:0007669"/>
    <property type="project" value="InterPro"/>
</dbReference>
<dbReference type="InterPro" id="IPR005650">
    <property type="entry name" value="BlaI_family"/>
</dbReference>
<proteinExistence type="inferred from homology"/>
<dbReference type="InterPro" id="IPR036388">
    <property type="entry name" value="WH-like_DNA-bd_sf"/>
</dbReference>
<reference evidence="6" key="1">
    <citation type="journal article" date="2014" name="Int. J. Syst. Evol. Microbiol.">
        <title>Complete genome sequence of Corynebacterium casei LMG S-19264T (=DSM 44701T), isolated from a smear-ripened cheese.</title>
        <authorList>
            <consortium name="US DOE Joint Genome Institute (JGI-PGF)"/>
            <person name="Walter F."/>
            <person name="Albersmeier A."/>
            <person name="Kalinowski J."/>
            <person name="Ruckert C."/>
        </authorList>
    </citation>
    <scope>NUCLEOTIDE SEQUENCE</scope>
    <source>
        <strain evidence="6">KCTC 12988</strain>
    </source>
</reference>
<evidence type="ECO:0008006" key="8">
    <source>
        <dbReference type="Google" id="ProtNLM"/>
    </source>
</evidence>
<dbReference type="RefSeq" id="WP_189569555.1">
    <property type="nucleotide sequence ID" value="NZ_BMXI01000006.1"/>
</dbReference>
<dbReference type="AlphaFoldDB" id="A0A918TKJ5"/>
<evidence type="ECO:0000256" key="3">
    <source>
        <dbReference type="ARBA" id="ARBA00023125"/>
    </source>
</evidence>
<comment type="similarity">
    <text evidence="1">Belongs to the BlaI transcriptional regulatory family.</text>
</comment>
<dbReference type="Pfam" id="PF03965">
    <property type="entry name" value="Penicillinase_R"/>
    <property type="match status" value="1"/>
</dbReference>
<evidence type="ECO:0000256" key="4">
    <source>
        <dbReference type="ARBA" id="ARBA00023163"/>
    </source>
</evidence>
<name>A0A918TKJ5_9BACT</name>
<dbReference type="InterPro" id="IPR036390">
    <property type="entry name" value="WH_DNA-bd_sf"/>
</dbReference>
<keyword evidence="7" id="KW-1185">Reference proteome</keyword>
<keyword evidence="2" id="KW-0805">Transcription regulation</keyword>
<sequence length="244" mass="26095">MSRSTAPSELELQALSVLWSNGPSTVNTVIELFPDGKERAYTTILSVLQSLEKKNLVTSTRDGRANTYSAAKEQSVVMRPIVQELVQNAFAGSIGDAARSILSAGSLTPEEKEALGRELTAHKAMAKKKTAKKTAAKKAVKKVAKKATKKVAKKAASKKVAKKATKKVAKKATKKVAKKASKKAAKKKVAKKAVKKVAKKAAKKVTKKKVAKKAAKKVTKKKVAKKAVKKVAKKAAKKKAAKKK</sequence>
<accession>A0A918TKJ5</accession>